<evidence type="ECO:0000259" key="10">
    <source>
        <dbReference type="PROSITE" id="PS51322"/>
    </source>
</evidence>
<dbReference type="Pfam" id="PF05743">
    <property type="entry name" value="UEV"/>
    <property type="match status" value="1"/>
</dbReference>
<comment type="similarity">
    <text evidence="2">Belongs to the ubiquitin-conjugating enzyme family. UEV subfamily.</text>
</comment>
<dbReference type="Pfam" id="PF09454">
    <property type="entry name" value="Vps23_core"/>
    <property type="match status" value="1"/>
</dbReference>
<accession>W0TA13</accession>
<dbReference type="PANTHER" id="PTHR23306:SF3">
    <property type="entry name" value="TUMOR SUPPRESSOR PROTEIN 101"/>
    <property type="match status" value="1"/>
</dbReference>
<keyword evidence="11" id="KW-0675">Receptor</keyword>
<evidence type="ECO:0000256" key="1">
    <source>
        <dbReference type="ARBA" id="ARBA00004177"/>
    </source>
</evidence>
<dbReference type="CDD" id="cd11685">
    <property type="entry name" value="UEV_TSG101-like"/>
    <property type="match status" value="1"/>
</dbReference>
<dbReference type="VEuPathDB" id="FungiDB:KLMA_20476"/>
<dbReference type="SUPFAM" id="SSF54495">
    <property type="entry name" value="UBC-like"/>
    <property type="match status" value="1"/>
</dbReference>
<dbReference type="Gene3D" id="6.10.140.820">
    <property type="match status" value="1"/>
</dbReference>
<dbReference type="GO" id="GO:0072666">
    <property type="term" value="P:establishment of protein localization to vacuole"/>
    <property type="evidence" value="ECO:0007669"/>
    <property type="project" value="UniProtKB-ARBA"/>
</dbReference>
<dbReference type="PROSITE" id="PS51322">
    <property type="entry name" value="UEV"/>
    <property type="match status" value="1"/>
</dbReference>
<proteinExistence type="inferred from homology"/>
<dbReference type="InterPro" id="IPR008883">
    <property type="entry name" value="UEV_N"/>
</dbReference>
<dbReference type="Proteomes" id="UP000065495">
    <property type="component" value="Chromosome 2"/>
</dbReference>
<dbReference type="PROSITE" id="PS51312">
    <property type="entry name" value="SB"/>
    <property type="match status" value="1"/>
</dbReference>
<feature type="region of interest" description="Disordered" evidence="8">
    <location>
        <begin position="221"/>
        <end position="270"/>
    </location>
</feature>
<dbReference type="KEGG" id="kmx:KLMA_20476"/>
<dbReference type="GO" id="GO:0043162">
    <property type="term" value="P:ubiquitin-dependent protein catabolic process via the multivesicular body sorting pathway"/>
    <property type="evidence" value="ECO:0007669"/>
    <property type="project" value="UniProtKB-ARBA"/>
</dbReference>
<evidence type="ECO:0000256" key="4">
    <source>
        <dbReference type="ARBA" id="ARBA00022753"/>
    </source>
</evidence>
<keyword evidence="5 7" id="KW-0653">Protein transport</keyword>
<evidence type="ECO:0000256" key="6">
    <source>
        <dbReference type="ARBA" id="ARBA00023054"/>
    </source>
</evidence>
<evidence type="ECO:0000256" key="8">
    <source>
        <dbReference type="SAM" id="MobiDB-lite"/>
    </source>
</evidence>
<reference evidence="11 12" key="1">
    <citation type="journal article" date="2015" name="Biotechnol. Biofuels">
        <title>Genetic basis of the highly efficient yeast Kluyveromyces marxianus: complete genome sequence and transcriptome analyses.</title>
        <authorList>
            <person name="Lertwattanasakul N."/>
            <person name="Kosaka T."/>
            <person name="Hosoyama A."/>
            <person name="Suzuki Y."/>
            <person name="Rodrussamee N."/>
            <person name="Matsutani M."/>
            <person name="Murata M."/>
            <person name="Fujimoto N."/>
            <person name="Suprayogi"/>
            <person name="Tsuchikane K."/>
            <person name="Limtong S."/>
            <person name="Fujita N."/>
            <person name="Yamada M."/>
        </authorList>
    </citation>
    <scope>NUCLEOTIDE SEQUENCE [LARGE SCALE GENOMIC DNA]</scope>
    <source>
        <strain evidence="12">DMKU3-1042 / BCC 29191 / NBRC 104275</strain>
    </source>
</reference>
<dbReference type="InterPro" id="IPR037202">
    <property type="entry name" value="ESCRT_assembly_dom"/>
</dbReference>
<dbReference type="InterPro" id="IPR052070">
    <property type="entry name" value="ESCRT-I_UEV_domain"/>
</dbReference>
<feature type="domain" description="UEV" evidence="10">
    <location>
        <begin position="9"/>
        <end position="159"/>
    </location>
</feature>
<dbReference type="InterPro" id="IPR016135">
    <property type="entry name" value="UBQ-conjugating_enzyme/RWD"/>
</dbReference>
<evidence type="ECO:0000313" key="12">
    <source>
        <dbReference type="Proteomes" id="UP000065495"/>
    </source>
</evidence>
<dbReference type="EMBL" id="AP012214">
    <property type="protein sequence ID" value="BAO38934.1"/>
    <property type="molecule type" value="Genomic_DNA"/>
</dbReference>
<organism evidence="11 12">
    <name type="scientific">Kluyveromyces marxianus (strain DMKU3-1042 / BCC 29191 / NBRC 104275)</name>
    <name type="common">Yeast</name>
    <name type="synonym">Candida kefyr</name>
    <dbReference type="NCBI Taxonomy" id="1003335"/>
    <lineage>
        <taxon>Eukaryota</taxon>
        <taxon>Fungi</taxon>
        <taxon>Dikarya</taxon>
        <taxon>Ascomycota</taxon>
        <taxon>Saccharomycotina</taxon>
        <taxon>Saccharomycetes</taxon>
        <taxon>Saccharomycetales</taxon>
        <taxon>Saccharomycetaceae</taxon>
        <taxon>Kluyveromyces</taxon>
    </lineage>
</organism>
<evidence type="ECO:0000259" key="9">
    <source>
        <dbReference type="PROSITE" id="PS51312"/>
    </source>
</evidence>
<feature type="region of interest" description="Disordered" evidence="8">
    <location>
        <begin position="158"/>
        <end position="194"/>
    </location>
</feature>
<keyword evidence="4" id="KW-0967">Endosome</keyword>
<dbReference type="AlphaFoldDB" id="W0TA13"/>
<evidence type="ECO:0000256" key="3">
    <source>
        <dbReference type="ARBA" id="ARBA00022448"/>
    </source>
</evidence>
<keyword evidence="6" id="KW-0175">Coiled coil</keyword>
<dbReference type="OrthoDB" id="306304at2759"/>
<name>W0TA13_KLUMD</name>
<dbReference type="GO" id="GO:0006886">
    <property type="term" value="P:intracellular protein transport"/>
    <property type="evidence" value="ECO:0007669"/>
    <property type="project" value="UniProtKB-ARBA"/>
</dbReference>
<protein>
    <submittedName>
        <fullName evidence="11">Suppressor protein STP22 of temperature-sensitive alpha-factor receptor and arginine permease</fullName>
    </submittedName>
</protein>
<evidence type="ECO:0000256" key="7">
    <source>
        <dbReference type="PROSITE-ProRule" id="PRU00644"/>
    </source>
</evidence>
<feature type="domain" description="SB" evidence="9">
    <location>
        <begin position="391"/>
        <end position="454"/>
    </location>
</feature>
<evidence type="ECO:0000256" key="5">
    <source>
        <dbReference type="ARBA" id="ARBA00022927"/>
    </source>
</evidence>
<gene>
    <name evidence="11" type="primary">STP22</name>
    <name evidence="11" type="ORF">KLMA_20476</name>
</gene>
<dbReference type="RefSeq" id="XP_022674799.1">
    <property type="nucleotide sequence ID" value="XM_022818098.1"/>
</dbReference>
<feature type="compositionally biased region" description="Basic and acidic residues" evidence="8">
    <location>
        <begin position="175"/>
        <end position="187"/>
    </location>
</feature>
<dbReference type="PANTHER" id="PTHR23306">
    <property type="entry name" value="TUMOR SUSCEPTIBILITY GENE 101 PROTEIN-RELATED"/>
    <property type="match status" value="1"/>
</dbReference>
<sequence length="454" mass="51654">MNNVPVPQQVLDWLFKVLQPTYKDPKSTFHDVVQVLAHFKLRPRTRVFTFPDGSSALLLSLYGTLQGVPIVIWVPKTYPETIPYVYLDIDSIPIHQKLSVNQYMDSNGKFYLPIFSEWKGTPGTMLKLTQQLLEIWKTAYPLVNNIINASNVPPIPAKVPEPSNPTVTKLVDNNLENREEETRKPEIPAKPISLQPISTNFKSHEQNIPPKVPIRPFQSTVEYSAPNSPSPPKIPPRDYESTNPAITSPTGKTPHALSHKALSPPISQKEETSFTFTLPPDLIDDFIDVNPNSSHNELLDALHGLIEKLTIQDSKELHTNIRRHEQHIKAVLDKYSSHLGFERNVLLQLRQTLQDNTEIVTEEIKQLDMEIKKAQLLENELDPALIAIPETPAFVQLYNLVAKDHALHDAIEVVSQLFHRKKISITMMVRKTRELSSEQFKTRYLISRITALLD</sequence>
<dbReference type="InterPro" id="IPR017916">
    <property type="entry name" value="SB_dom"/>
</dbReference>
<keyword evidence="3 7" id="KW-0813">Transport</keyword>
<comment type="subcellular location">
    <subcellularLocation>
        <location evidence="1">Endosome</location>
    </subcellularLocation>
</comment>
<dbReference type="Gene3D" id="3.10.110.10">
    <property type="entry name" value="Ubiquitin Conjugating Enzyme"/>
    <property type="match status" value="1"/>
</dbReference>
<dbReference type="GO" id="GO:0000813">
    <property type="term" value="C:ESCRT I complex"/>
    <property type="evidence" value="ECO:0007669"/>
    <property type="project" value="TreeGrafter"/>
</dbReference>
<evidence type="ECO:0000313" key="11">
    <source>
        <dbReference type="EMBL" id="BAO38934.1"/>
    </source>
</evidence>
<dbReference type="GeneID" id="34714944"/>
<evidence type="ECO:0000256" key="2">
    <source>
        <dbReference type="ARBA" id="ARBA00009594"/>
    </source>
</evidence>
<dbReference type="GO" id="GO:0043130">
    <property type="term" value="F:ubiquitin binding"/>
    <property type="evidence" value="ECO:0007669"/>
    <property type="project" value="TreeGrafter"/>
</dbReference>
<dbReference type="SUPFAM" id="SSF140111">
    <property type="entry name" value="Endosomal sorting complex assembly domain"/>
    <property type="match status" value="1"/>
</dbReference>
<feature type="compositionally biased region" description="Polar residues" evidence="8">
    <location>
        <begin position="241"/>
        <end position="251"/>
    </location>
</feature>